<accession>A0ABP9YT96</accession>
<reference evidence="8 9" key="1">
    <citation type="submission" date="2024-04" db="EMBL/GenBank/DDBJ databases">
        <title>genome sequences of Mucor flavus KT1a and Helicostylum pulchrum KT1b strains isolated from the surface of a dry-aged beef.</title>
        <authorList>
            <person name="Toyotome T."/>
            <person name="Hosono M."/>
            <person name="Torimaru M."/>
            <person name="Fukuda K."/>
            <person name="Mikami N."/>
        </authorList>
    </citation>
    <scope>NUCLEOTIDE SEQUENCE [LARGE SCALE GENOMIC DNA]</scope>
    <source>
        <strain evidence="8 9">KT1a</strain>
    </source>
</reference>
<feature type="chain" id="PRO_5045472354" description="inorganic diphosphatase" evidence="7">
    <location>
        <begin position="29"/>
        <end position="325"/>
    </location>
</feature>
<dbReference type="EC" id="3.6.1.1" evidence="3"/>
<dbReference type="CDD" id="cd00412">
    <property type="entry name" value="pyrophosphatase"/>
    <property type="match status" value="1"/>
</dbReference>
<evidence type="ECO:0000256" key="5">
    <source>
        <dbReference type="ARBA" id="ARBA00022801"/>
    </source>
</evidence>
<evidence type="ECO:0000256" key="1">
    <source>
        <dbReference type="ARBA" id="ARBA00001946"/>
    </source>
</evidence>
<dbReference type="Gene3D" id="3.90.80.10">
    <property type="entry name" value="Inorganic pyrophosphatase"/>
    <property type="match status" value="1"/>
</dbReference>
<comment type="cofactor">
    <cofactor evidence="1">
        <name>Mg(2+)</name>
        <dbReference type="ChEBI" id="CHEBI:18420"/>
    </cofactor>
</comment>
<organism evidence="8 9">
    <name type="scientific">Mucor flavus</name>
    <dbReference type="NCBI Taxonomy" id="439312"/>
    <lineage>
        <taxon>Eukaryota</taxon>
        <taxon>Fungi</taxon>
        <taxon>Fungi incertae sedis</taxon>
        <taxon>Mucoromycota</taxon>
        <taxon>Mucoromycotina</taxon>
        <taxon>Mucoromycetes</taxon>
        <taxon>Mucorales</taxon>
        <taxon>Mucorineae</taxon>
        <taxon>Mucoraceae</taxon>
        <taxon>Mucor</taxon>
    </lineage>
</organism>
<dbReference type="InterPro" id="IPR036649">
    <property type="entry name" value="Pyrophosphatase_sf"/>
</dbReference>
<name>A0ABP9YT96_9FUNG</name>
<dbReference type="PROSITE" id="PS51257">
    <property type="entry name" value="PROKAR_LIPOPROTEIN"/>
    <property type="match status" value="1"/>
</dbReference>
<evidence type="ECO:0000256" key="2">
    <source>
        <dbReference type="ARBA" id="ARBA00006220"/>
    </source>
</evidence>
<comment type="similarity">
    <text evidence="2">Belongs to the PPase family.</text>
</comment>
<dbReference type="PROSITE" id="PS00387">
    <property type="entry name" value="PPASE"/>
    <property type="match status" value="1"/>
</dbReference>
<protein>
    <recommendedName>
        <fullName evidence="3">inorganic diphosphatase</fullName>
        <ecNumber evidence="3">3.6.1.1</ecNumber>
    </recommendedName>
</protein>
<feature type="signal peptide" evidence="7">
    <location>
        <begin position="1"/>
        <end position="28"/>
    </location>
</feature>
<evidence type="ECO:0000256" key="6">
    <source>
        <dbReference type="ARBA" id="ARBA00022842"/>
    </source>
</evidence>
<dbReference type="Pfam" id="PF00719">
    <property type="entry name" value="Pyrophosphatase"/>
    <property type="match status" value="1"/>
</dbReference>
<keyword evidence="4" id="KW-0479">Metal-binding</keyword>
<evidence type="ECO:0000256" key="3">
    <source>
        <dbReference type="ARBA" id="ARBA00012146"/>
    </source>
</evidence>
<evidence type="ECO:0000256" key="4">
    <source>
        <dbReference type="ARBA" id="ARBA00022723"/>
    </source>
</evidence>
<keyword evidence="6" id="KW-0460">Magnesium</keyword>
<proteinExistence type="inferred from homology"/>
<dbReference type="EMBL" id="BAABUK010000006">
    <property type="protein sequence ID" value="GAA5810086.1"/>
    <property type="molecule type" value="Genomic_DNA"/>
</dbReference>
<comment type="caution">
    <text evidence="8">The sequence shown here is derived from an EMBL/GenBank/DDBJ whole genome shotgun (WGS) entry which is preliminary data.</text>
</comment>
<evidence type="ECO:0000313" key="9">
    <source>
        <dbReference type="Proteomes" id="UP001473302"/>
    </source>
</evidence>
<keyword evidence="9" id="KW-1185">Reference proteome</keyword>
<keyword evidence="7" id="KW-0732">Signal</keyword>
<sequence>MLGNMKIISSAIFVCSLLFGTVIPGIMACGTADDINIRTFGAPNTLDFHIYYERDGQALSAFHDIPLFANEEKTLYNMVVEIPRWTNAKNEINKETALNPIKQDIADGKARFVPNIFPFKGYIWNYGAFPQTWEDPGYISPYTGFKGDNDPIDVIEIGQNVGTVGEIKQVKVLGIIGLLDQDETDWKVVVIDAKDPLFDKINDIEDVETYKPGYLKSTDTFFRVYKLPSGKKENTIAFGGEAKNKEFATSIILETHEHWKLLINGTTPRQDIQTINLSVADSPYRVDADNSIVSSVPKNNPAAPAPIDSKYDEWFYVSATSNHEE</sequence>
<evidence type="ECO:0000313" key="8">
    <source>
        <dbReference type="EMBL" id="GAA5810086.1"/>
    </source>
</evidence>
<dbReference type="InterPro" id="IPR008162">
    <property type="entry name" value="Pyrophosphatase"/>
</dbReference>
<gene>
    <name evidence="8" type="ORF">MFLAVUS_003504</name>
</gene>
<dbReference type="PANTHER" id="PTHR10286">
    <property type="entry name" value="INORGANIC PYROPHOSPHATASE"/>
    <property type="match status" value="1"/>
</dbReference>
<keyword evidence="5" id="KW-0378">Hydrolase</keyword>
<dbReference type="Proteomes" id="UP001473302">
    <property type="component" value="Unassembled WGS sequence"/>
</dbReference>
<dbReference type="SUPFAM" id="SSF50324">
    <property type="entry name" value="Inorganic pyrophosphatase"/>
    <property type="match status" value="1"/>
</dbReference>
<evidence type="ECO:0000256" key="7">
    <source>
        <dbReference type="SAM" id="SignalP"/>
    </source>
</evidence>